<evidence type="ECO:0000313" key="1">
    <source>
        <dbReference type="EMBL" id="SNR69444.1"/>
    </source>
</evidence>
<keyword evidence="2" id="KW-1185">Reference proteome</keyword>
<dbReference type="EMBL" id="FZOB01000003">
    <property type="protein sequence ID" value="SNR69444.1"/>
    <property type="molecule type" value="Genomic_DNA"/>
</dbReference>
<accession>A0A238YFR3</accession>
<dbReference type="AlphaFoldDB" id="A0A238YFR3"/>
<dbReference type="OrthoDB" id="12017at2"/>
<proteinExistence type="predicted"/>
<evidence type="ECO:0008006" key="3">
    <source>
        <dbReference type="Google" id="ProtNLM"/>
    </source>
</evidence>
<dbReference type="RefSeq" id="WP_089322633.1">
    <property type="nucleotide sequence ID" value="NZ_FZOB01000003.1"/>
</dbReference>
<name>A0A238YFR3_9BACT</name>
<evidence type="ECO:0000313" key="2">
    <source>
        <dbReference type="Proteomes" id="UP000198405"/>
    </source>
</evidence>
<gene>
    <name evidence="1" type="ORF">SAMN06265340_10385</name>
</gene>
<dbReference type="Proteomes" id="UP000198405">
    <property type="component" value="Unassembled WGS sequence"/>
</dbReference>
<reference evidence="2" key="1">
    <citation type="submission" date="2017-06" db="EMBL/GenBank/DDBJ databases">
        <authorList>
            <person name="Varghese N."/>
            <person name="Submissions S."/>
        </authorList>
    </citation>
    <scope>NUCLEOTIDE SEQUENCE [LARGE SCALE GENOMIC DNA]</scope>
    <source>
        <strain evidence="2">DSM 15668</strain>
    </source>
</reference>
<organism evidence="1 2">
    <name type="scientific">Desulfurobacterium atlanticum</name>
    <dbReference type="NCBI Taxonomy" id="240169"/>
    <lineage>
        <taxon>Bacteria</taxon>
        <taxon>Pseudomonadati</taxon>
        <taxon>Aquificota</taxon>
        <taxon>Aquificia</taxon>
        <taxon>Desulfurobacteriales</taxon>
        <taxon>Desulfurobacteriaceae</taxon>
        <taxon>Desulfurobacterium</taxon>
    </lineage>
</organism>
<protein>
    <recommendedName>
        <fullName evidence="3">DUF4209 domain-containing protein</fullName>
    </recommendedName>
</protein>
<sequence>MRITEDIFQKAEKEGSAREFLFSLLKLLKGKDFSRKEFKSLNHEKVILEIVKENNLEPFFSISGSKNIYNALRKALREKFRRETEREWKSSLKNWRYEFERVLTFSISCYFIESGSFEKIRLLVLEDWIVPSYAVKEYSPGKEPFSVFKQFLDREFLFSRVKQFSSFSFLSHRGKILEDIVKSYFYGMAELSIYALFVQIEGVLWDIFVKGNPFESDIEELIRKRNRKFITVQYALKLIIEKLSGNSGKVPSVFDWVKFVDFKDDGTLNRNAVLHGISVNFGTDENFLKLFFLLDFLVSLGSYIHER</sequence>